<accession>G4N5M1</accession>
<evidence type="ECO:0000256" key="1">
    <source>
        <dbReference type="SAM" id="MobiDB-lite"/>
    </source>
</evidence>
<sequence length="138" mass="15370">MATGHGGNTNDRPLPFKRRLAGSSGSAKLRTIARMVDSSTIGRLKLGLESICFYPLTPCLNYAHVRTSNPDSTTTPQPERQRNKNTRFVRLHLSQPDLQGIITSPSRPRWSVLLIGFHWLHTVADCRGARTSGRAYNN</sequence>
<evidence type="ECO:0000313" key="2">
    <source>
        <dbReference type="EMBL" id="EHA52214.1"/>
    </source>
</evidence>
<feature type="region of interest" description="Disordered" evidence="1">
    <location>
        <begin position="1"/>
        <end position="22"/>
    </location>
</feature>
<dbReference type="GeneID" id="12984265"/>
<reference evidence="2 3" key="1">
    <citation type="journal article" date="2005" name="Nature">
        <title>The genome sequence of the rice blast fungus Magnaporthe grisea.</title>
        <authorList>
            <person name="Dean R.A."/>
            <person name="Talbot N.J."/>
            <person name="Ebbole D.J."/>
            <person name="Farman M.L."/>
            <person name="Mitchell T.K."/>
            <person name="Orbach M.J."/>
            <person name="Thon M."/>
            <person name="Kulkarni R."/>
            <person name="Xu J.R."/>
            <person name="Pan H."/>
            <person name="Read N.D."/>
            <person name="Lee Y.H."/>
            <person name="Carbone I."/>
            <person name="Brown D."/>
            <person name="Oh Y.Y."/>
            <person name="Donofrio N."/>
            <person name="Jeong J.S."/>
            <person name="Soanes D.M."/>
            <person name="Djonovic S."/>
            <person name="Kolomiets E."/>
            <person name="Rehmeyer C."/>
            <person name="Li W."/>
            <person name="Harding M."/>
            <person name="Kim S."/>
            <person name="Lebrun M.H."/>
            <person name="Bohnert H."/>
            <person name="Coughlan S."/>
            <person name="Butler J."/>
            <person name="Calvo S."/>
            <person name="Ma L.J."/>
            <person name="Nicol R."/>
            <person name="Purcell S."/>
            <person name="Nusbaum C."/>
            <person name="Galagan J.E."/>
            <person name="Birren B.W."/>
        </authorList>
    </citation>
    <scope>NUCLEOTIDE SEQUENCE [LARGE SCALE GENOMIC DNA]</scope>
    <source>
        <strain evidence="3">70-15 / ATCC MYA-4617 / FGSC 8958</strain>
    </source>
</reference>
<dbReference type="HOGENOM" id="CLU_1855658_0_0_1"/>
<dbReference type="EMBL" id="CM001233">
    <property type="protein sequence ID" value="EHA52214.1"/>
    <property type="molecule type" value="Genomic_DNA"/>
</dbReference>
<dbReference type="AlphaFoldDB" id="G4N5M1"/>
<dbReference type="VEuPathDB" id="FungiDB:MGG_16765"/>
<reference key="2">
    <citation type="submission" date="2011-05" db="EMBL/GenBank/DDBJ databases">
        <title>The Genome Sequence of Magnaporthe oryzae 70-15.</title>
        <authorList>
            <consortium name="The Broad Institute Genome Sequencing Platform"/>
            <person name="Ma L.-J."/>
            <person name="Dead R."/>
            <person name="Young S.K."/>
            <person name="Zeng Q."/>
            <person name="Gargeya S."/>
            <person name="Fitzgerald M."/>
            <person name="Haas B."/>
            <person name="Abouelleil A."/>
            <person name="Alvarado L."/>
            <person name="Arachchi H.M."/>
            <person name="Berlin A."/>
            <person name="Brown A."/>
            <person name="Chapman S.B."/>
            <person name="Chen Z."/>
            <person name="Dunbar C."/>
            <person name="Freedman E."/>
            <person name="Gearin G."/>
            <person name="Gellesch M."/>
            <person name="Goldberg J."/>
            <person name="Griggs A."/>
            <person name="Gujja S."/>
            <person name="Heiman D."/>
            <person name="Howarth C."/>
            <person name="Larson L."/>
            <person name="Lui A."/>
            <person name="MacDonald P.J.P."/>
            <person name="Mehta T."/>
            <person name="Montmayeur A."/>
            <person name="Murphy C."/>
            <person name="Neiman D."/>
            <person name="Pearson M."/>
            <person name="Priest M."/>
            <person name="Roberts A."/>
            <person name="Saif S."/>
            <person name="Shea T."/>
            <person name="Shenoy N."/>
            <person name="Sisk P."/>
            <person name="Stolte C."/>
            <person name="Sykes S."/>
            <person name="Yandava C."/>
            <person name="Wortman J."/>
            <person name="Nusbaum C."/>
            <person name="Birren B."/>
        </authorList>
    </citation>
    <scope>NUCLEOTIDE SEQUENCE</scope>
    <source>
        <strain>70-15</strain>
    </source>
</reference>
<protein>
    <submittedName>
        <fullName evidence="2">Uncharacterized protein</fullName>
    </submittedName>
</protein>
<organism evidence="2 3">
    <name type="scientific">Pyricularia oryzae (strain 70-15 / ATCC MYA-4617 / FGSC 8958)</name>
    <name type="common">Rice blast fungus</name>
    <name type="synonym">Magnaporthe oryzae</name>
    <dbReference type="NCBI Taxonomy" id="242507"/>
    <lineage>
        <taxon>Eukaryota</taxon>
        <taxon>Fungi</taxon>
        <taxon>Dikarya</taxon>
        <taxon>Ascomycota</taxon>
        <taxon>Pezizomycotina</taxon>
        <taxon>Sordariomycetes</taxon>
        <taxon>Sordariomycetidae</taxon>
        <taxon>Magnaporthales</taxon>
        <taxon>Pyriculariaceae</taxon>
        <taxon>Pyricularia</taxon>
    </lineage>
</organism>
<dbReference type="RefSeq" id="XP_003712021.1">
    <property type="nucleotide sequence ID" value="XM_003711973.1"/>
</dbReference>
<dbReference type="Proteomes" id="UP000009058">
    <property type="component" value="Chromosome 3"/>
</dbReference>
<name>G4N5M1_PYRO7</name>
<dbReference type="InParanoid" id="G4N5M1"/>
<evidence type="ECO:0000313" key="3">
    <source>
        <dbReference type="Proteomes" id="UP000009058"/>
    </source>
</evidence>
<dbReference type="KEGG" id="mgr:MGG_16765"/>
<keyword evidence="3" id="KW-1185">Reference proteome</keyword>
<proteinExistence type="predicted"/>
<gene>
    <name evidence="2" type="ORF">MGG_16765</name>
</gene>